<feature type="compositionally biased region" description="Basic and acidic residues" evidence="1">
    <location>
        <begin position="62"/>
        <end position="75"/>
    </location>
</feature>
<evidence type="ECO:0000313" key="3">
    <source>
        <dbReference type="Proteomes" id="UP000008311"/>
    </source>
</evidence>
<evidence type="ECO:0000313" key="2">
    <source>
        <dbReference type="EMBL" id="EEF23465.1"/>
    </source>
</evidence>
<evidence type="ECO:0000256" key="1">
    <source>
        <dbReference type="SAM" id="MobiDB-lite"/>
    </source>
</evidence>
<accession>B9TKZ9</accession>
<dbReference type="EMBL" id="EQ985950">
    <property type="protein sequence ID" value="EEF23465.1"/>
    <property type="molecule type" value="Genomic_DNA"/>
</dbReference>
<keyword evidence="3" id="KW-1185">Reference proteome</keyword>
<name>B9TKZ9_RICCO</name>
<proteinExistence type="predicted"/>
<protein>
    <submittedName>
        <fullName evidence="2">Uncharacterized protein</fullName>
    </submittedName>
</protein>
<dbReference type="Proteomes" id="UP000008311">
    <property type="component" value="Unassembled WGS sequence"/>
</dbReference>
<sequence length="88" mass="10381">LGRLRQHRLDPRQPRRHHLAVARHELRPGTLRRAGAERRLRIVFERQLDHACRFLARQFGRQREAEVDTGRDAAARDPQPGRAQHERA</sequence>
<dbReference type="AlphaFoldDB" id="B9TKZ9"/>
<dbReference type="InParanoid" id="B9TKZ9"/>
<feature type="non-terminal residue" evidence="2">
    <location>
        <position position="1"/>
    </location>
</feature>
<gene>
    <name evidence="2" type="ORF">RCOM_1796480</name>
</gene>
<reference evidence="3" key="1">
    <citation type="journal article" date="2010" name="Nat. Biotechnol.">
        <title>Draft genome sequence of the oilseed species Ricinus communis.</title>
        <authorList>
            <person name="Chan A.P."/>
            <person name="Crabtree J."/>
            <person name="Zhao Q."/>
            <person name="Lorenzi H."/>
            <person name="Orvis J."/>
            <person name="Puiu D."/>
            <person name="Melake-Berhan A."/>
            <person name="Jones K.M."/>
            <person name="Redman J."/>
            <person name="Chen G."/>
            <person name="Cahoon E.B."/>
            <person name="Gedil M."/>
            <person name="Stanke M."/>
            <person name="Haas B.J."/>
            <person name="Wortman J.R."/>
            <person name="Fraser-Liggett C.M."/>
            <person name="Ravel J."/>
            <person name="Rabinowicz P.D."/>
        </authorList>
    </citation>
    <scope>NUCLEOTIDE SEQUENCE [LARGE SCALE GENOMIC DNA]</scope>
    <source>
        <strain evidence="3">cv. Hale</strain>
    </source>
</reference>
<feature type="non-terminal residue" evidence="2">
    <location>
        <position position="88"/>
    </location>
</feature>
<organism evidence="2 3">
    <name type="scientific">Ricinus communis</name>
    <name type="common">Castor bean</name>
    <dbReference type="NCBI Taxonomy" id="3988"/>
    <lineage>
        <taxon>Eukaryota</taxon>
        <taxon>Viridiplantae</taxon>
        <taxon>Streptophyta</taxon>
        <taxon>Embryophyta</taxon>
        <taxon>Tracheophyta</taxon>
        <taxon>Spermatophyta</taxon>
        <taxon>Magnoliopsida</taxon>
        <taxon>eudicotyledons</taxon>
        <taxon>Gunneridae</taxon>
        <taxon>Pentapetalae</taxon>
        <taxon>rosids</taxon>
        <taxon>fabids</taxon>
        <taxon>Malpighiales</taxon>
        <taxon>Euphorbiaceae</taxon>
        <taxon>Acalyphoideae</taxon>
        <taxon>Acalypheae</taxon>
        <taxon>Ricinus</taxon>
    </lineage>
</organism>
<feature type="region of interest" description="Disordered" evidence="1">
    <location>
        <begin position="62"/>
        <end position="88"/>
    </location>
</feature>